<evidence type="ECO:0000256" key="2">
    <source>
        <dbReference type="ARBA" id="ARBA00023125"/>
    </source>
</evidence>
<keyword evidence="2" id="KW-0238">DNA-binding</keyword>
<dbReference type="Proteomes" id="UP000199028">
    <property type="component" value="Unassembled WGS sequence"/>
</dbReference>
<dbReference type="RefSeq" id="WP_090071584.1">
    <property type="nucleotide sequence ID" value="NZ_FOFT01000017.1"/>
</dbReference>
<dbReference type="PROSITE" id="PS50932">
    <property type="entry name" value="HTH_LACI_2"/>
    <property type="match status" value="1"/>
</dbReference>
<organism evidence="5 6">
    <name type="scientific">Lentzea flaviverrucosa</name>
    <dbReference type="NCBI Taxonomy" id="200379"/>
    <lineage>
        <taxon>Bacteria</taxon>
        <taxon>Bacillati</taxon>
        <taxon>Actinomycetota</taxon>
        <taxon>Actinomycetes</taxon>
        <taxon>Pseudonocardiales</taxon>
        <taxon>Pseudonocardiaceae</taxon>
        <taxon>Lentzea</taxon>
    </lineage>
</organism>
<dbReference type="GO" id="GO:0000976">
    <property type="term" value="F:transcription cis-regulatory region binding"/>
    <property type="evidence" value="ECO:0007669"/>
    <property type="project" value="TreeGrafter"/>
</dbReference>
<evidence type="ECO:0000313" key="6">
    <source>
        <dbReference type="Proteomes" id="UP000199028"/>
    </source>
</evidence>
<feature type="domain" description="HTH lacI-type" evidence="4">
    <location>
        <begin position="2"/>
        <end position="56"/>
    </location>
</feature>
<dbReference type="InterPro" id="IPR010982">
    <property type="entry name" value="Lambda_DNA-bd_dom_sf"/>
</dbReference>
<name>A0A1H9XS76_9PSEU</name>
<dbReference type="OrthoDB" id="3227375at2"/>
<keyword evidence="1" id="KW-0805">Transcription regulation</keyword>
<dbReference type="Pfam" id="PF00356">
    <property type="entry name" value="LacI"/>
    <property type="match status" value="1"/>
</dbReference>
<dbReference type="PANTHER" id="PTHR30146">
    <property type="entry name" value="LACI-RELATED TRANSCRIPTIONAL REPRESSOR"/>
    <property type="match status" value="1"/>
</dbReference>
<dbReference type="SUPFAM" id="SSF47413">
    <property type="entry name" value="lambda repressor-like DNA-binding domains"/>
    <property type="match status" value="1"/>
</dbReference>
<dbReference type="EMBL" id="FOFT01000017">
    <property type="protein sequence ID" value="SES48991.1"/>
    <property type="molecule type" value="Genomic_DNA"/>
</dbReference>
<evidence type="ECO:0000313" key="5">
    <source>
        <dbReference type="EMBL" id="SES48991.1"/>
    </source>
</evidence>
<dbReference type="InterPro" id="IPR000843">
    <property type="entry name" value="HTH_LacI"/>
</dbReference>
<keyword evidence="3" id="KW-0804">Transcription</keyword>
<protein>
    <submittedName>
        <fullName evidence="5">Regulatory protein, lacI family</fullName>
    </submittedName>
</protein>
<gene>
    <name evidence="5" type="ORF">SAMN05216195_11733</name>
</gene>
<sequence>MAGIAYVAREAGVSTATVSRALRDLSNVSESTRLRVVAVAERLDYRVSRTASGLEMSVLALLSQIFTATSSEK</sequence>
<dbReference type="PANTHER" id="PTHR30146:SF109">
    <property type="entry name" value="HTH-TYPE TRANSCRIPTIONAL REGULATOR GALS"/>
    <property type="match status" value="1"/>
</dbReference>
<dbReference type="SMART" id="SM00354">
    <property type="entry name" value="HTH_LACI"/>
    <property type="match status" value="1"/>
</dbReference>
<evidence type="ECO:0000259" key="4">
    <source>
        <dbReference type="PROSITE" id="PS50932"/>
    </source>
</evidence>
<reference evidence="6" key="1">
    <citation type="submission" date="2016-10" db="EMBL/GenBank/DDBJ databases">
        <authorList>
            <person name="Varghese N."/>
            <person name="Submissions S."/>
        </authorList>
    </citation>
    <scope>NUCLEOTIDE SEQUENCE [LARGE SCALE GENOMIC DNA]</scope>
    <source>
        <strain evidence="6">CGMCC 4.578</strain>
    </source>
</reference>
<proteinExistence type="predicted"/>
<evidence type="ECO:0000256" key="1">
    <source>
        <dbReference type="ARBA" id="ARBA00023015"/>
    </source>
</evidence>
<keyword evidence="6" id="KW-1185">Reference proteome</keyword>
<dbReference type="GO" id="GO:0003700">
    <property type="term" value="F:DNA-binding transcription factor activity"/>
    <property type="evidence" value="ECO:0007669"/>
    <property type="project" value="TreeGrafter"/>
</dbReference>
<dbReference type="CDD" id="cd01392">
    <property type="entry name" value="HTH_LacI"/>
    <property type="match status" value="1"/>
</dbReference>
<accession>A0A1H9XS76</accession>
<evidence type="ECO:0000256" key="3">
    <source>
        <dbReference type="ARBA" id="ARBA00023163"/>
    </source>
</evidence>
<dbReference type="AlphaFoldDB" id="A0A1H9XS76"/>
<dbReference type="Gene3D" id="1.10.260.40">
    <property type="entry name" value="lambda repressor-like DNA-binding domains"/>
    <property type="match status" value="1"/>
</dbReference>